<evidence type="ECO:0000256" key="1">
    <source>
        <dbReference type="ARBA" id="ARBA00008842"/>
    </source>
</evidence>
<evidence type="ECO:0000313" key="4">
    <source>
        <dbReference type="EMBL" id="OAL65369.1"/>
    </source>
</evidence>
<evidence type="ECO:0000256" key="2">
    <source>
        <dbReference type="RuleBase" id="RU003844"/>
    </source>
</evidence>
<dbReference type="EMBL" id="LHPM01000013">
    <property type="protein sequence ID" value="OAL65369.1"/>
    <property type="molecule type" value="Genomic_DNA"/>
</dbReference>
<dbReference type="PANTHER" id="PTHR10972:SF212">
    <property type="entry name" value="OXYSTEROL-BINDING PROTEIN-LIKE PROTEIN 1"/>
    <property type="match status" value="1"/>
</dbReference>
<reference evidence="4 5" key="1">
    <citation type="submission" date="2016-05" db="EMBL/GenBank/DDBJ databases">
        <title>Genome sequencing of Trichophyton rubrum CMCC(F)T1i isolated from hair.</title>
        <authorList>
            <person name="Zhan P."/>
            <person name="Tao Y."/>
            <person name="Liu W."/>
        </authorList>
    </citation>
    <scope>NUCLEOTIDE SEQUENCE [LARGE SCALE GENOMIC DNA]</scope>
    <source>
        <strain evidence="5">CMCC(F)T1i</strain>
    </source>
</reference>
<dbReference type="InterPro" id="IPR000648">
    <property type="entry name" value="Oxysterol-bd"/>
</dbReference>
<evidence type="ECO:0000256" key="3">
    <source>
        <dbReference type="SAM" id="MobiDB-lite"/>
    </source>
</evidence>
<dbReference type="InterPro" id="IPR018494">
    <property type="entry name" value="Oxysterol-bd_CS"/>
</dbReference>
<evidence type="ECO:0000313" key="5">
    <source>
        <dbReference type="Proteomes" id="UP000243015"/>
    </source>
</evidence>
<dbReference type="Gene3D" id="3.30.70.3490">
    <property type="match status" value="1"/>
</dbReference>
<name>A0A178EZI2_TRIRU</name>
<proteinExistence type="inferred from homology"/>
<dbReference type="InterPro" id="IPR037239">
    <property type="entry name" value="OSBP_sf"/>
</dbReference>
<feature type="region of interest" description="Disordered" evidence="3">
    <location>
        <begin position="1"/>
        <end position="50"/>
    </location>
</feature>
<dbReference type="GO" id="GO:0005829">
    <property type="term" value="C:cytosol"/>
    <property type="evidence" value="ECO:0007669"/>
    <property type="project" value="TreeGrafter"/>
</dbReference>
<dbReference type="AlphaFoldDB" id="A0A178EZI2"/>
<dbReference type="Proteomes" id="UP000243015">
    <property type="component" value="Unassembled WGS sequence"/>
</dbReference>
<feature type="compositionally biased region" description="Low complexity" evidence="3">
    <location>
        <begin position="9"/>
        <end position="43"/>
    </location>
</feature>
<comment type="similarity">
    <text evidence="1 2">Belongs to the OSBP family.</text>
</comment>
<accession>A0A178EZI2</accession>
<dbReference type="FunFam" id="2.40.160.120:FF:000016">
    <property type="entry name" value="Oxysterol binding protein (Orp8), putative"/>
    <property type="match status" value="1"/>
</dbReference>
<comment type="caution">
    <text evidence="4">The sequence shown here is derived from an EMBL/GenBank/DDBJ whole genome shotgun (WGS) entry which is preliminary data.</text>
</comment>
<dbReference type="Gene3D" id="2.40.160.120">
    <property type="match status" value="1"/>
</dbReference>
<dbReference type="PANTHER" id="PTHR10972">
    <property type="entry name" value="OXYSTEROL-BINDING PROTEIN-RELATED"/>
    <property type="match status" value="1"/>
</dbReference>
<organism evidence="4 5">
    <name type="scientific">Trichophyton rubrum</name>
    <name type="common">Athlete's foot fungus</name>
    <name type="synonym">Epidermophyton rubrum</name>
    <dbReference type="NCBI Taxonomy" id="5551"/>
    <lineage>
        <taxon>Eukaryota</taxon>
        <taxon>Fungi</taxon>
        <taxon>Dikarya</taxon>
        <taxon>Ascomycota</taxon>
        <taxon>Pezizomycotina</taxon>
        <taxon>Eurotiomycetes</taxon>
        <taxon>Eurotiomycetidae</taxon>
        <taxon>Onygenales</taxon>
        <taxon>Arthrodermataceae</taxon>
        <taxon>Trichophyton</taxon>
    </lineage>
</organism>
<dbReference type="GO" id="GO:0032934">
    <property type="term" value="F:sterol binding"/>
    <property type="evidence" value="ECO:0007669"/>
    <property type="project" value="TreeGrafter"/>
</dbReference>
<protein>
    <submittedName>
        <fullName evidence="4">Oxysterol binding protein</fullName>
    </submittedName>
</protein>
<sequence>MPKDDSLVGDAGDAGDAAGDAGDAAGDAGDAAGDAGDAAGDAGSTTDLPVDDSSKLRAFLSILRKKVGRRAGAHARGPALLVHQGPDQCNWEVKDTEAAVSLPAAKSASRESIAPSIASTAASTSSAETVKISYITEQTSHHPPVSAFWVDCPQRGITARGFDQISAKFTGTSVRITPGQHNLGIFITLARRDNEEYRLTHPDAHLGGLLRGALSVSVADTCYVTCPRTKIKAILQYLEDGWLGKAQHRVVGAVFRYDPDNDCVARIKDIPAPHLLAEISGSWHERIYFNLPSNPKDKQLLIDVTPLFPAAKITPPPEKQLAYESRRLWADITAAIHAKQYSLATRLKHELEESQRSKAALRRENKHEWTPRFFAVADQHIQPGRPHLTDDGRKALDNLHRDVFDLDEKLTSSGEFDYSTSS</sequence>
<dbReference type="PROSITE" id="PS01013">
    <property type="entry name" value="OSBP"/>
    <property type="match status" value="1"/>
</dbReference>
<dbReference type="VEuPathDB" id="FungiDB:TERG_02675"/>
<gene>
    <name evidence="4" type="ORF">A7C99_2465</name>
</gene>
<dbReference type="GO" id="GO:0016020">
    <property type="term" value="C:membrane"/>
    <property type="evidence" value="ECO:0007669"/>
    <property type="project" value="TreeGrafter"/>
</dbReference>
<dbReference type="SUPFAM" id="SSF144000">
    <property type="entry name" value="Oxysterol-binding protein-like"/>
    <property type="match status" value="1"/>
</dbReference>
<dbReference type="Pfam" id="PF01237">
    <property type="entry name" value="Oxysterol_BP"/>
    <property type="match status" value="1"/>
</dbReference>